<dbReference type="EMBL" id="JAANNW010000019">
    <property type="protein sequence ID" value="NUV76525.1"/>
    <property type="molecule type" value="Genomic_DNA"/>
</dbReference>
<sequence>MRGRAVTAGAVATLAVVAGVTYWAVSGADEPFTVSGYKAMCQKPRTPAPPSQRSRWPPAGNRE</sequence>
<protein>
    <submittedName>
        <fullName evidence="1">Uncharacterized protein</fullName>
    </submittedName>
</protein>
<evidence type="ECO:0000313" key="2">
    <source>
        <dbReference type="Proteomes" id="UP000556843"/>
    </source>
</evidence>
<reference evidence="1" key="1">
    <citation type="submission" date="2020-03" db="EMBL/GenBank/DDBJ databases">
        <title>Complete genome sequence of sixteen Streptomyces strains facilitates identification of candidate genes involved in plant growth-promotion in grain legumes and cereals.</title>
        <authorList>
            <person name="Gopalakrishnan S."/>
            <person name="Thakur V."/>
            <person name="Saxena R."/>
            <person name="Vadlamudi S."/>
            <person name="Purohit S."/>
            <person name="Kumar V."/>
            <person name="Rathore A."/>
            <person name="Chitikineni A."/>
            <person name="Varshney R.K."/>
        </authorList>
    </citation>
    <scope>NUCLEOTIDE SEQUENCE</scope>
    <source>
        <strain evidence="1">CAI-93</strain>
    </source>
</reference>
<keyword evidence="2" id="KW-1185">Reference proteome</keyword>
<comment type="caution">
    <text evidence="1">The sequence shown here is derived from an EMBL/GenBank/DDBJ whole genome shotgun (WGS) entry which is preliminary data.</text>
</comment>
<proteinExistence type="predicted"/>
<name>A0ACC7Y3N5_9ACTN</name>
<evidence type="ECO:0000313" key="1">
    <source>
        <dbReference type="EMBL" id="NUV76525.1"/>
    </source>
</evidence>
<organism evidence="1 2">
    <name type="scientific">Streptomyces fungicidicus</name>
    <dbReference type="NCBI Taxonomy" id="68203"/>
    <lineage>
        <taxon>Bacteria</taxon>
        <taxon>Bacillati</taxon>
        <taxon>Actinomycetota</taxon>
        <taxon>Actinomycetes</taxon>
        <taxon>Kitasatosporales</taxon>
        <taxon>Streptomycetaceae</taxon>
        <taxon>Streptomyces</taxon>
    </lineage>
</organism>
<accession>A0ACC7Y3N5</accession>
<dbReference type="Proteomes" id="UP000556843">
    <property type="component" value="Unassembled WGS sequence"/>
</dbReference>
<gene>
    <name evidence="1" type="ORF">G6W56_20720</name>
</gene>